<dbReference type="RefSeq" id="XP_027769893.1">
    <property type="nucleotide sequence ID" value="XM_027914092.1"/>
</dbReference>
<evidence type="ECO:0000313" key="3">
    <source>
        <dbReference type="RefSeq" id="XP_027769893.1"/>
    </source>
</evidence>
<feature type="coiled-coil region" evidence="1">
    <location>
        <begin position="58"/>
        <end position="92"/>
    </location>
</feature>
<reference evidence="3" key="2">
    <citation type="submission" date="2025-08" db="UniProtKB">
        <authorList>
            <consortium name="RefSeq"/>
        </authorList>
    </citation>
    <scope>IDENTIFICATION</scope>
</reference>
<sequence>MYFSYNVITFIIQIFLLQHKFRNIVFSEELLNLMDEIILNQSSSHHDSENSRSSENRAVDSEHKVQKLRADIAEVKAELKELKITVHNHMTDIKMHVDNSTKMIIDEIRLSRGEQIPEEQPEFGSSCFSFWTRRHQFRSEIELGISHVLSHGIGSTGME</sequence>
<dbReference type="Proteomes" id="UP000694930">
    <property type="component" value="Chromosome 1"/>
</dbReference>
<evidence type="ECO:0000256" key="1">
    <source>
        <dbReference type="SAM" id="Coils"/>
    </source>
</evidence>
<dbReference type="GeneID" id="114075642"/>
<evidence type="ECO:0000313" key="2">
    <source>
        <dbReference type="Proteomes" id="UP000694930"/>
    </source>
</evidence>
<gene>
    <name evidence="3" type="primary">LOC114075642</name>
</gene>
<organism evidence="2 3">
    <name type="scientific">Solanum pennellii</name>
    <name type="common">Tomato</name>
    <name type="synonym">Lycopersicon pennellii</name>
    <dbReference type="NCBI Taxonomy" id="28526"/>
    <lineage>
        <taxon>Eukaryota</taxon>
        <taxon>Viridiplantae</taxon>
        <taxon>Streptophyta</taxon>
        <taxon>Embryophyta</taxon>
        <taxon>Tracheophyta</taxon>
        <taxon>Spermatophyta</taxon>
        <taxon>Magnoliopsida</taxon>
        <taxon>eudicotyledons</taxon>
        <taxon>Gunneridae</taxon>
        <taxon>Pentapetalae</taxon>
        <taxon>asterids</taxon>
        <taxon>lamiids</taxon>
        <taxon>Solanales</taxon>
        <taxon>Solanaceae</taxon>
        <taxon>Solanoideae</taxon>
        <taxon>Solaneae</taxon>
        <taxon>Solanum</taxon>
        <taxon>Solanum subgen. Lycopersicon</taxon>
    </lineage>
</organism>
<proteinExistence type="predicted"/>
<accession>A0ABM1V2C5</accession>
<reference evidence="2" key="1">
    <citation type="journal article" date="2014" name="Nat. Genet.">
        <title>The genome of the stress-tolerant wild tomato species Solanum pennellii.</title>
        <authorList>
            <person name="Bolger A."/>
            <person name="Scossa F."/>
            <person name="Bolger M.E."/>
            <person name="Lanz C."/>
            <person name="Maumus F."/>
            <person name="Tohge T."/>
            <person name="Quesneville H."/>
            <person name="Alseekh S."/>
            <person name="Sorensen I."/>
            <person name="Lichtenstein G."/>
            <person name="Fich E.A."/>
            <person name="Conte M."/>
            <person name="Keller H."/>
            <person name="Schneeberger K."/>
            <person name="Schwacke R."/>
            <person name="Ofner I."/>
            <person name="Vrebalov J."/>
            <person name="Xu Y."/>
            <person name="Osorio S."/>
            <person name="Aflitos S.A."/>
            <person name="Schijlen E."/>
            <person name="Jimenez-Gomez J.M."/>
            <person name="Ryngajllo M."/>
            <person name="Kimura S."/>
            <person name="Kumar R."/>
            <person name="Koenig D."/>
            <person name="Headland L.R."/>
            <person name="Maloof J.N."/>
            <person name="Sinha N."/>
            <person name="van Ham R.C."/>
            <person name="Lankhorst R.K."/>
            <person name="Mao L."/>
            <person name="Vogel A."/>
            <person name="Arsova B."/>
            <person name="Panstruga R."/>
            <person name="Fei Z."/>
            <person name="Rose J.K."/>
            <person name="Zamir D."/>
            <person name="Carrari F."/>
            <person name="Giovannoni J.J."/>
            <person name="Weigel D."/>
            <person name="Usadel B."/>
            <person name="Fernie A.R."/>
        </authorList>
    </citation>
    <scope>NUCLEOTIDE SEQUENCE [LARGE SCALE GENOMIC DNA]</scope>
    <source>
        <strain evidence="2">cv. LA0716</strain>
    </source>
</reference>
<protein>
    <submittedName>
        <fullName evidence="3">Uncharacterized protein LOC114075642</fullName>
    </submittedName>
</protein>
<name>A0ABM1V2C5_SOLPN</name>
<keyword evidence="1" id="KW-0175">Coiled coil</keyword>
<keyword evidence="2" id="KW-1185">Reference proteome</keyword>